<keyword evidence="2" id="KW-1185">Reference proteome</keyword>
<protein>
    <submittedName>
        <fullName evidence="1">Uncharacterized protein</fullName>
    </submittedName>
</protein>
<sequence length="80" mass="9132">SASRHHPVRYLQYKVRFNTSYPLDTVYEGVVVRDDVAGKWTPTEDIQIIGSPPPTNASLCATDPIVKKFCYCLNRNHPHF</sequence>
<gene>
    <name evidence="1" type="ORF">PMAYCL1PPCAC_29139</name>
</gene>
<dbReference type="AlphaFoldDB" id="A0AAN5DBM5"/>
<comment type="caution">
    <text evidence="1">The sequence shown here is derived from an EMBL/GenBank/DDBJ whole genome shotgun (WGS) entry which is preliminary data.</text>
</comment>
<dbReference type="Proteomes" id="UP001328107">
    <property type="component" value="Unassembled WGS sequence"/>
</dbReference>
<evidence type="ECO:0000313" key="2">
    <source>
        <dbReference type="Proteomes" id="UP001328107"/>
    </source>
</evidence>
<organism evidence="1 2">
    <name type="scientific">Pristionchus mayeri</name>
    <dbReference type="NCBI Taxonomy" id="1317129"/>
    <lineage>
        <taxon>Eukaryota</taxon>
        <taxon>Metazoa</taxon>
        <taxon>Ecdysozoa</taxon>
        <taxon>Nematoda</taxon>
        <taxon>Chromadorea</taxon>
        <taxon>Rhabditida</taxon>
        <taxon>Rhabditina</taxon>
        <taxon>Diplogasteromorpha</taxon>
        <taxon>Diplogasteroidea</taxon>
        <taxon>Neodiplogasteridae</taxon>
        <taxon>Pristionchus</taxon>
    </lineage>
</organism>
<evidence type="ECO:0000313" key="1">
    <source>
        <dbReference type="EMBL" id="GMR58944.1"/>
    </source>
</evidence>
<proteinExistence type="predicted"/>
<name>A0AAN5DBM5_9BILA</name>
<reference evidence="2" key="1">
    <citation type="submission" date="2022-10" db="EMBL/GenBank/DDBJ databases">
        <title>Genome assembly of Pristionchus species.</title>
        <authorList>
            <person name="Yoshida K."/>
            <person name="Sommer R.J."/>
        </authorList>
    </citation>
    <scope>NUCLEOTIDE SEQUENCE [LARGE SCALE GENOMIC DNA]</scope>
    <source>
        <strain evidence="2">RS5460</strain>
    </source>
</reference>
<accession>A0AAN5DBM5</accession>
<dbReference type="EMBL" id="BTRK01000006">
    <property type="protein sequence ID" value="GMR58944.1"/>
    <property type="molecule type" value="Genomic_DNA"/>
</dbReference>
<feature type="non-terminal residue" evidence="1">
    <location>
        <position position="1"/>
    </location>
</feature>